<protein>
    <recommendedName>
        <fullName evidence="2">Glucose/Sorbosone dehydrogenase domain-containing protein</fullName>
    </recommendedName>
</protein>
<evidence type="ECO:0000313" key="1">
    <source>
        <dbReference type="EMBL" id="SVD53849.1"/>
    </source>
</evidence>
<dbReference type="EMBL" id="UINC01157067">
    <property type="protein sequence ID" value="SVD53849.1"/>
    <property type="molecule type" value="Genomic_DNA"/>
</dbReference>
<gene>
    <name evidence="1" type="ORF">METZ01_LOCUS406703</name>
</gene>
<evidence type="ECO:0008006" key="2">
    <source>
        <dbReference type="Google" id="ProtNLM"/>
    </source>
</evidence>
<proteinExistence type="predicted"/>
<dbReference type="AlphaFoldDB" id="A0A382W561"/>
<dbReference type="InterPro" id="IPR011042">
    <property type="entry name" value="6-blade_b-propeller_TolB-like"/>
</dbReference>
<sequence length="199" mass="22635">MDSPVLDVEVSNYGEQGLLGITSIENEVYLFFTEAFHDGGRALENRVYKYTWNGNELVQPILLKRIPGFEREYVGGELVSDLDGTVYAVTGENYKIGLLQNHLKDESYRHFSQTGSSDEKASRTISHSLTYALSCVKISFYHYTTNSFGWQSVQPDLSNNPLELNLFNILGNLDSCARQFYYENFSDGHWKDTSSIIQI</sequence>
<accession>A0A382W561</accession>
<reference evidence="1" key="1">
    <citation type="submission" date="2018-05" db="EMBL/GenBank/DDBJ databases">
        <authorList>
            <person name="Lanie J.A."/>
            <person name="Ng W.-L."/>
            <person name="Kazmierczak K.M."/>
            <person name="Andrzejewski T.M."/>
            <person name="Davidsen T.M."/>
            <person name="Wayne K.J."/>
            <person name="Tettelin H."/>
            <person name="Glass J.I."/>
            <person name="Rusch D."/>
            <person name="Podicherti R."/>
            <person name="Tsui H.-C.T."/>
            <person name="Winkler M.E."/>
        </authorList>
    </citation>
    <scope>NUCLEOTIDE SEQUENCE</scope>
</reference>
<dbReference type="Gene3D" id="2.120.10.30">
    <property type="entry name" value="TolB, C-terminal domain"/>
    <property type="match status" value="1"/>
</dbReference>
<name>A0A382W561_9ZZZZ</name>
<organism evidence="1">
    <name type="scientific">marine metagenome</name>
    <dbReference type="NCBI Taxonomy" id="408172"/>
    <lineage>
        <taxon>unclassified sequences</taxon>
        <taxon>metagenomes</taxon>
        <taxon>ecological metagenomes</taxon>
    </lineage>
</organism>
<feature type="non-terminal residue" evidence="1">
    <location>
        <position position="199"/>
    </location>
</feature>